<name>A0A5C5ZWF4_9BACT</name>
<sequence length="36" mass="4302">MNLKKRVGSKNYFWSVGGELHLLKRIETEEESIRPR</sequence>
<proteinExistence type="predicted"/>
<gene>
    <name evidence="1" type="ORF">Pla100_51790</name>
</gene>
<organism evidence="1 2">
    <name type="scientific">Neorhodopirellula pilleata</name>
    <dbReference type="NCBI Taxonomy" id="2714738"/>
    <lineage>
        <taxon>Bacteria</taxon>
        <taxon>Pseudomonadati</taxon>
        <taxon>Planctomycetota</taxon>
        <taxon>Planctomycetia</taxon>
        <taxon>Pirellulales</taxon>
        <taxon>Pirellulaceae</taxon>
        <taxon>Neorhodopirellula</taxon>
    </lineage>
</organism>
<accession>A0A5C5ZWF4</accession>
<keyword evidence="2" id="KW-1185">Reference proteome</keyword>
<evidence type="ECO:0000313" key="2">
    <source>
        <dbReference type="Proteomes" id="UP000316213"/>
    </source>
</evidence>
<protein>
    <submittedName>
        <fullName evidence="1">Uncharacterized protein</fullName>
    </submittedName>
</protein>
<comment type="caution">
    <text evidence="1">The sequence shown here is derived from an EMBL/GenBank/DDBJ whole genome shotgun (WGS) entry which is preliminary data.</text>
</comment>
<dbReference type="AlphaFoldDB" id="A0A5C5ZWF4"/>
<dbReference type="EMBL" id="SJPM01000015">
    <property type="protein sequence ID" value="TWT91331.1"/>
    <property type="molecule type" value="Genomic_DNA"/>
</dbReference>
<dbReference type="Proteomes" id="UP000316213">
    <property type="component" value="Unassembled WGS sequence"/>
</dbReference>
<evidence type="ECO:0000313" key="1">
    <source>
        <dbReference type="EMBL" id="TWT91331.1"/>
    </source>
</evidence>
<reference evidence="1 2" key="1">
    <citation type="submission" date="2019-02" db="EMBL/GenBank/DDBJ databases">
        <title>Deep-cultivation of Planctomycetes and their phenomic and genomic characterization uncovers novel biology.</title>
        <authorList>
            <person name="Wiegand S."/>
            <person name="Jogler M."/>
            <person name="Boedeker C."/>
            <person name="Pinto D."/>
            <person name="Vollmers J."/>
            <person name="Rivas-Marin E."/>
            <person name="Kohn T."/>
            <person name="Peeters S.H."/>
            <person name="Heuer A."/>
            <person name="Rast P."/>
            <person name="Oberbeckmann S."/>
            <person name="Bunk B."/>
            <person name="Jeske O."/>
            <person name="Meyerdierks A."/>
            <person name="Storesund J.E."/>
            <person name="Kallscheuer N."/>
            <person name="Luecker S."/>
            <person name="Lage O.M."/>
            <person name="Pohl T."/>
            <person name="Merkel B.J."/>
            <person name="Hornburger P."/>
            <person name="Mueller R.-W."/>
            <person name="Bruemmer F."/>
            <person name="Labrenz M."/>
            <person name="Spormann A.M."/>
            <person name="Op Den Camp H."/>
            <person name="Overmann J."/>
            <person name="Amann R."/>
            <person name="Jetten M.S.M."/>
            <person name="Mascher T."/>
            <person name="Medema M.H."/>
            <person name="Devos D.P."/>
            <person name="Kaster A.-K."/>
            <person name="Ovreas L."/>
            <person name="Rohde M."/>
            <person name="Galperin M.Y."/>
            <person name="Jogler C."/>
        </authorList>
    </citation>
    <scope>NUCLEOTIDE SEQUENCE [LARGE SCALE GENOMIC DNA]</scope>
    <source>
        <strain evidence="1 2">Pla100</strain>
    </source>
</reference>